<dbReference type="Pfam" id="PF00300">
    <property type="entry name" value="His_Phos_1"/>
    <property type="match status" value="1"/>
</dbReference>
<dbReference type="InterPro" id="IPR013078">
    <property type="entry name" value="His_Pase_superF_clade-1"/>
</dbReference>
<dbReference type="Gene3D" id="3.40.50.1240">
    <property type="entry name" value="Phosphoglycerate mutase-like"/>
    <property type="match status" value="1"/>
</dbReference>
<keyword evidence="2" id="KW-0413">Isomerase</keyword>
<feature type="binding site" evidence="4">
    <location>
        <begin position="9"/>
        <end position="16"/>
    </location>
    <ligand>
        <name>substrate</name>
    </ligand>
</feature>
<dbReference type="RefSeq" id="WP_194116184.1">
    <property type="nucleotide sequence ID" value="NZ_JADFUA010000005.1"/>
</dbReference>
<dbReference type="GO" id="GO:0016791">
    <property type="term" value="F:phosphatase activity"/>
    <property type="evidence" value="ECO:0007669"/>
    <property type="project" value="TreeGrafter"/>
</dbReference>
<dbReference type="Proteomes" id="UP000604481">
    <property type="component" value="Unassembled WGS sequence"/>
</dbReference>
<name>A0A8J7KEM0_9NEIS</name>
<dbReference type="SUPFAM" id="SSF53254">
    <property type="entry name" value="Phosphoglycerate mutase-like"/>
    <property type="match status" value="1"/>
</dbReference>
<proteinExistence type="predicted"/>
<gene>
    <name evidence="5" type="ORF">INR99_09835</name>
</gene>
<accession>A0A8J7KEM0</accession>
<organism evidence="5 6">
    <name type="scientific">Chitinilyticum piscinae</name>
    <dbReference type="NCBI Taxonomy" id="2866724"/>
    <lineage>
        <taxon>Bacteria</taxon>
        <taxon>Pseudomonadati</taxon>
        <taxon>Pseudomonadota</taxon>
        <taxon>Betaproteobacteria</taxon>
        <taxon>Neisseriales</taxon>
        <taxon>Chitinibacteraceae</taxon>
        <taxon>Chitinilyticum</taxon>
    </lineage>
</organism>
<dbReference type="PROSITE" id="PS00175">
    <property type="entry name" value="PG_MUTASE"/>
    <property type="match status" value="1"/>
</dbReference>
<evidence type="ECO:0000313" key="6">
    <source>
        <dbReference type="Proteomes" id="UP000604481"/>
    </source>
</evidence>
<evidence type="ECO:0000256" key="4">
    <source>
        <dbReference type="PIRSR" id="PIRSR613078-2"/>
    </source>
</evidence>
<dbReference type="SMART" id="SM00855">
    <property type="entry name" value="PGAM"/>
    <property type="match status" value="1"/>
</dbReference>
<evidence type="ECO:0000313" key="5">
    <source>
        <dbReference type="EMBL" id="MBE9609654.1"/>
    </source>
</evidence>
<dbReference type="AlphaFoldDB" id="A0A8J7KEM0"/>
<evidence type="ECO:0000256" key="3">
    <source>
        <dbReference type="PIRSR" id="PIRSR613078-1"/>
    </source>
</evidence>
<keyword evidence="1" id="KW-0324">Glycolysis</keyword>
<comment type="caution">
    <text evidence="5">The sequence shown here is derived from an EMBL/GenBank/DDBJ whole genome shotgun (WGS) entry which is preliminary data.</text>
</comment>
<dbReference type="PIRSF" id="PIRSF000709">
    <property type="entry name" value="6PFK_2-Ptase"/>
    <property type="match status" value="1"/>
</dbReference>
<dbReference type="PANTHER" id="PTHR48100:SF1">
    <property type="entry name" value="HISTIDINE PHOSPHATASE FAMILY PROTEIN-RELATED"/>
    <property type="match status" value="1"/>
</dbReference>
<evidence type="ECO:0000256" key="2">
    <source>
        <dbReference type="ARBA" id="ARBA00023235"/>
    </source>
</evidence>
<reference evidence="5 6" key="1">
    <citation type="submission" date="2020-10" db="EMBL/GenBank/DDBJ databases">
        <title>The genome sequence of Chitinilyticum litopenaei 4Y14.</title>
        <authorList>
            <person name="Liu Y."/>
        </authorList>
    </citation>
    <scope>NUCLEOTIDE SEQUENCE [LARGE SCALE GENOMIC DNA]</scope>
    <source>
        <strain evidence="5 6">4Y14</strain>
    </source>
</reference>
<keyword evidence="6" id="KW-1185">Reference proteome</keyword>
<feature type="binding site" evidence="4">
    <location>
        <position position="63"/>
    </location>
    <ligand>
        <name>substrate</name>
    </ligand>
</feature>
<dbReference type="EMBL" id="JADFUA010000005">
    <property type="protein sequence ID" value="MBE9609654.1"/>
    <property type="molecule type" value="Genomic_DNA"/>
</dbReference>
<dbReference type="CDD" id="cd07067">
    <property type="entry name" value="HP_PGM_like"/>
    <property type="match status" value="1"/>
</dbReference>
<dbReference type="GO" id="GO:0005737">
    <property type="term" value="C:cytoplasm"/>
    <property type="evidence" value="ECO:0007669"/>
    <property type="project" value="TreeGrafter"/>
</dbReference>
<dbReference type="InterPro" id="IPR029033">
    <property type="entry name" value="His_PPase_superfam"/>
</dbReference>
<feature type="active site" description="Tele-phosphohistidine intermediate" evidence="3">
    <location>
        <position position="10"/>
    </location>
</feature>
<evidence type="ECO:0000256" key="1">
    <source>
        <dbReference type="ARBA" id="ARBA00023152"/>
    </source>
</evidence>
<protein>
    <submittedName>
        <fullName evidence="5">Histidine phosphatase family protein</fullName>
    </submittedName>
</protein>
<feature type="active site" description="Proton donor/acceptor" evidence="3">
    <location>
        <position position="90"/>
    </location>
</feature>
<dbReference type="InterPro" id="IPR050275">
    <property type="entry name" value="PGM_Phosphatase"/>
</dbReference>
<dbReference type="PANTHER" id="PTHR48100">
    <property type="entry name" value="BROAD-SPECIFICITY PHOSPHATASE YOR283W-RELATED"/>
    <property type="match status" value="1"/>
</dbReference>
<dbReference type="InterPro" id="IPR001345">
    <property type="entry name" value="PG/BPGM_mutase_AS"/>
</dbReference>
<sequence>MHRTIYLLRHGQTAFNTERRMQGHCDSPLTELGLAQARAMGLTLKRELDNPQSWAILSSPLPRARHTARLVAAELGLPADQITIDARLIEVSFGEWEQRCVPEVFAQHPALEQLPDWYFHAPGCEPYAQIVARIEHWLSDPQLPERMIVVAHGLLGRIFRGVYARMAQAELWQQDMPQDAFFRLQGGRIERISCL</sequence>